<organism evidence="6 7">
    <name type="scientific">Kingdonia uniflora</name>
    <dbReference type="NCBI Taxonomy" id="39325"/>
    <lineage>
        <taxon>Eukaryota</taxon>
        <taxon>Viridiplantae</taxon>
        <taxon>Streptophyta</taxon>
        <taxon>Embryophyta</taxon>
        <taxon>Tracheophyta</taxon>
        <taxon>Spermatophyta</taxon>
        <taxon>Magnoliopsida</taxon>
        <taxon>Ranunculales</taxon>
        <taxon>Circaeasteraceae</taxon>
        <taxon>Kingdonia</taxon>
    </lineage>
</organism>
<protein>
    <recommendedName>
        <fullName evidence="5">TFIIS N-terminal domain-containing protein</fullName>
    </recommendedName>
</protein>
<feature type="domain" description="TFIIS N-terminal" evidence="5">
    <location>
        <begin position="68"/>
        <end position="144"/>
    </location>
</feature>
<gene>
    <name evidence="6" type="ORF">GIB67_034230</name>
</gene>
<feature type="compositionally biased region" description="Basic and acidic residues" evidence="4">
    <location>
        <begin position="341"/>
        <end position="352"/>
    </location>
</feature>
<dbReference type="EMBL" id="JACGCM010000622">
    <property type="protein sequence ID" value="KAF6169838.1"/>
    <property type="molecule type" value="Genomic_DNA"/>
</dbReference>
<dbReference type="Gene3D" id="1.20.930.10">
    <property type="entry name" value="Conserved domain common to transcription factors TFIIS, elongin A, CRSP70"/>
    <property type="match status" value="1"/>
</dbReference>
<evidence type="ECO:0000256" key="2">
    <source>
        <dbReference type="ARBA" id="ARBA00023242"/>
    </source>
</evidence>
<dbReference type="InterPro" id="IPR035441">
    <property type="entry name" value="TFIIS/LEDGF_dom_sf"/>
</dbReference>
<evidence type="ECO:0000259" key="5">
    <source>
        <dbReference type="PROSITE" id="PS51319"/>
    </source>
</evidence>
<dbReference type="CDD" id="cd00183">
    <property type="entry name" value="TFIIS_I"/>
    <property type="match status" value="1"/>
</dbReference>
<dbReference type="PROSITE" id="PS51319">
    <property type="entry name" value="TFIIS_N"/>
    <property type="match status" value="1"/>
</dbReference>
<evidence type="ECO:0000313" key="6">
    <source>
        <dbReference type="EMBL" id="KAF6169838.1"/>
    </source>
</evidence>
<reference evidence="6 7" key="1">
    <citation type="journal article" date="2020" name="IScience">
        <title>Genome Sequencing of the Endangered Kingdonia uniflora (Circaeasteraceae, Ranunculales) Reveals Potential Mechanisms of Evolutionary Specialization.</title>
        <authorList>
            <person name="Sun Y."/>
            <person name="Deng T."/>
            <person name="Zhang A."/>
            <person name="Moore M.J."/>
            <person name="Landis J.B."/>
            <person name="Lin N."/>
            <person name="Zhang H."/>
            <person name="Zhang X."/>
            <person name="Huang J."/>
            <person name="Zhang X."/>
            <person name="Sun H."/>
            <person name="Wang H."/>
        </authorList>
    </citation>
    <scope>NUCLEOTIDE SEQUENCE [LARGE SCALE GENOMIC DNA]</scope>
    <source>
        <strain evidence="6">TB1705</strain>
        <tissue evidence="6">Leaf</tissue>
    </source>
</reference>
<dbReference type="PANTHER" id="PTHR46554">
    <property type="entry name" value="MEDIATOR OF RNA POLYMERASE II TRANSCRIPTION SUBUNIT 26A-RELATED"/>
    <property type="match status" value="1"/>
</dbReference>
<dbReference type="Proteomes" id="UP000541444">
    <property type="component" value="Unassembled WGS sequence"/>
</dbReference>
<dbReference type="SUPFAM" id="SSF47676">
    <property type="entry name" value="Conserved domain common to transcription factors TFIIS, elongin A, CRSP70"/>
    <property type="match status" value="1"/>
</dbReference>
<feature type="region of interest" description="Disordered" evidence="4">
    <location>
        <begin position="341"/>
        <end position="365"/>
    </location>
</feature>
<accession>A0A7J7NSE0</accession>
<sequence>MTPAPADYIGGKDIFEIIDNAINIASLNYPEEFRRRRGSIVERIYLCPLLTSGSKEGFESKEEEGIRCEVLRIKEVLHNSHHYSESEGLESLMKLQDMVISVKILEETKIGVAINDFRKRHRSKEFRDITLSLIKRWKDMVLKWDDGTTSSKGGEITEHSAYPSVVEEEEMKVSTKPTSEDMSKIDATSLAYMDGNRNKLHEDTVLSNEFKEQWMGEKDSELKQTKPPIENSRPFRCPKIIIKSISNNSLNSEQKADPVRVHTAFQWSQETGTKCSKDSSIELTQYSSMKQAEPSMSMKQDDLTKCQGEDKLKAARRKLHEGYQKAENAKKQRVIQVMELHELPKKHSPDNRKKFRNSNPLQSVK</sequence>
<dbReference type="Pfam" id="PF08711">
    <property type="entry name" value="Med26"/>
    <property type="match status" value="1"/>
</dbReference>
<dbReference type="InterPro" id="IPR017923">
    <property type="entry name" value="TFIIS_N"/>
</dbReference>
<evidence type="ECO:0000256" key="1">
    <source>
        <dbReference type="ARBA" id="ARBA00004123"/>
    </source>
</evidence>
<evidence type="ECO:0000256" key="4">
    <source>
        <dbReference type="SAM" id="MobiDB-lite"/>
    </source>
</evidence>
<dbReference type="AlphaFoldDB" id="A0A7J7NSE0"/>
<name>A0A7J7NSE0_9MAGN</name>
<dbReference type="PANTHER" id="PTHR46554:SF2">
    <property type="entry name" value="TFIIS N-TERMINAL DOMAIN-CONTAINING PROTEIN"/>
    <property type="match status" value="1"/>
</dbReference>
<dbReference type="OrthoDB" id="1939063at2759"/>
<keyword evidence="7" id="KW-1185">Reference proteome</keyword>
<evidence type="ECO:0000256" key="3">
    <source>
        <dbReference type="PROSITE-ProRule" id="PRU00649"/>
    </source>
</evidence>
<keyword evidence="2 3" id="KW-0539">Nucleus</keyword>
<dbReference type="InterPro" id="IPR003617">
    <property type="entry name" value="TFIIS/CRSP70_N_sub"/>
</dbReference>
<dbReference type="SMART" id="SM00509">
    <property type="entry name" value="TFS2N"/>
    <property type="match status" value="1"/>
</dbReference>
<proteinExistence type="predicted"/>
<evidence type="ECO:0000313" key="7">
    <source>
        <dbReference type="Proteomes" id="UP000541444"/>
    </source>
</evidence>
<dbReference type="GO" id="GO:0005634">
    <property type="term" value="C:nucleus"/>
    <property type="evidence" value="ECO:0007669"/>
    <property type="project" value="UniProtKB-SubCell"/>
</dbReference>
<comment type="subcellular location">
    <subcellularLocation>
        <location evidence="1 3">Nucleus</location>
    </subcellularLocation>
</comment>
<comment type="caution">
    <text evidence="6">The sequence shown here is derived from an EMBL/GenBank/DDBJ whole genome shotgun (WGS) entry which is preliminary data.</text>
</comment>